<dbReference type="RefSeq" id="XP_017875960.1">
    <property type="nucleotide sequence ID" value="XM_018020471.2"/>
</dbReference>
<accession>A0AAJ7ISQ5</accession>
<feature type="transmembrane region" description="Helical" evidence="2">
    <location>
        <begin position="123"/>
        <end position="142"/>
    </location>
</feature>
<evidence type="ECO:0000256" key="2">
    <source>
        <dbReference type="SAM" id="Phobius"/>
    </source>
</evidence>
<dbReference type="Pfam" id="PF00892">
    <property type="entry name" value="EamA"/>
    <property type="match status" value="1"/>
</dbReference>
<dbReference type="SUPFAM" id="SSF103481">
    <property type="entry name" value="Multidrug resistance efflux transporter EmrE"/>
    <property type="match status" value="1"/>
</dbReference>
<dbReference type="InterPro" id="IPR039632">
    <property type="entry name" value="TMEM42"/>
</dbReference>
<dbReference type="KEGG" id="ccal:108622537"/>
<proteinExistence type="predicted"/>
<evidence type="ECO:0000313" key="5">
    <source>
        <dbReference type="RefSeq" id="XP_017875960.1"/>
    </source>
</evidence>
<protein>
    <submittedName>
        <fullName evidence="5">Transmembrane protein 42</fullName>
    </submittedName>
</protein>
<dbReference type="InterPro" id="IPR000620">
    <property type="entry name" value="EamA_dom"/>
</dbReference>
<keyword evidence="2" id="KW-0472">Membrane</keyword>
<dbReference type="GeneID" id="108622537"/>
<reference evidence="5" key="1">
    <citation type="submission" date="2025-08" db="UniProtKB">
        <authorList>
            <consortium name="RefSeq"/>
        </authorList>
    </citation>
    <scope>IDENTIFICATION</scope>
    <source>
        <tissue evidence="5">Whole body</tissue>
    </source>
</reference>
<dbReference type="GO" id="GO:0016020">
    <property type="term" value="C:membrane"/>
    <property type="evidence" value="ECO:0007669"/>
    <property type="project" value="InterPro"/>
</dbReference>
<feature type="transmembrane region" description="Helical" evidence="2">
    <location>
        <begin position="63"/>
        <end position="85"/>
    </location>
</feature>
<feature type="region of interest" description="Disordered" evidence="1">
    <location>
        <begin position="1"/>
        <end position="25"/>
    </location>
</feature>
<gene>
    <name evidence="5" type="primary">LOC108622537</name>
</gene>
<dbReference type="PANTHER" id="PTHR31965:SF1">
    <property type="entry name" value="TRANSMEMBRANE PROTEIN 42"/>
    <property type="match status" value="1"/>
</dbReference>
<feature type="transmembrane region" description="Helical" evidence="2">
    <location>
        <begin position="34"/>
        <end position="57"/>
    </location>
</feature>
<evidence type="ECO:0000259" key="3">
    <source>
        <dbReference type="Pfam" id="PF00892"/>
    </source>
</evidence>
<name>A0AAJ7ISQ5_9HYME</name>
<evidence type="ECO:0000313" key="4">
    <source>
        <dbReference type="Proteomes" id="UP000694925"/>
    </source>
</evidence>
<dbReference type="Proteomes" id="UP000694925">
    <property type="component" value="Unplaced"/>
</dbReference>
<dbReference type="PANTHER" id="PTHR31965">
    <property type="entry name" value="TRANSMEMBRANE PROTEIN 42"/>
    <property type="match status" value="1"/>
</dbReference>
<keyword evidence="2" id="KW-1133">Transmembrane helix</keyword>
<organism evidence="4 5">
    <name type="scientific">Ceratina calcarata</name>
    <dbReference type="NCBI Taxonomy" id="156304"/>
    <lineage>
        <taxon>Eukaryota</taxon>
        <taxon>Metazoa</taxon>
        <taxon>Ecdysozoa</taxon>
        <taxon>Arthropoda</taxon>
        <taxon>Hexapoda</taxon>
        <taxon>Insecta</taxon>
        <taxon>Pterygota</taxon>
        <taxon>Neoptera</taxon>
        <taxon>Endopterygota</taxon>
        <taxon>Hymenoptera</taxon>
        <taxon>Apocrita</taxon>
        <taxon>Aculeata</taxon>
        <taxon>Apoidea</taxon>
        <taxon>Anthophila</taxon>
        <taxon>Apidae</taxon>
        <taxon>Ceratina</taxon>
        <taxon>Zadontomerus</taxon>
    </lineage>
</organism>
<keyword evidence="4" id="KW-1185">Reference proteome</keyword>
<evidence type="ECO:0000256" key="1">
    <source>
        <dbReference type="SAM" id="MobiDB-lite"/>
    </source>
</evidence>
<dbReference type="AlphaFoldDB" id="A0AAJ7ISQ5"/>
<dbReference type="InterPro" id="IPR037185">
    <property type="entry name" value="EmrE-like"/>
</dbReference>
<sequence>MKRESSTNTSSSGESELSSESYGKGKEQGGQIRLAVLSGHFATAGSLFGKLAGNVVIDSVLGLSMKGILLILMITSNTIGCTFFVKALNASESSLPCTIVSAATSYVCSALVGSFVFNESTSLSWWCGISLVILGLILISRVPSKDVSGISSEKSKGE</sequence>
<dbReference type="Gene3D" id="1.10.3730.20">
    <property type="match status" value="1"/>
</dbReference>
<keyword evidence="2 5" id="KW-0812">Transmembrane</keyword>
<feature type="transmembrane region" description="Helical" evidence="2">
    <location>
        <begin position="97"/>
        <end position="117"/>
    </location>
</feature>
<feature type="domain" description="EamA" evidence="3">
    <location>
        <begin position="62"/>
        <end position="140"/>
    </location>
</feature>
<feature type="compositionally biased region" description="Low complexity" evidence="1">
    <location>
        <begin position="1"/>
        <end position="21"/>
    </location>
</feature>